<organism evidence="1">
    <name type="scientific">Arundo donax</name>
    <name type="common">Giant reed</name>
    <name type="synonym">Donax arundinaceus</name>
    <dbReference type="NCBI Taxonomy" id="35708"/>
    <lineage>
        <taxon>Eukaryota</taxon>
        <taxon>Viridiplantae</taxon>
        <taxon>Streptophyta</taxon>
        <taxon>Embryophyta</taxon>
        <taxon>Tracheophyta</taxon>
        <taxon>Spermatophyta</taxon>
        <taxon>Magnoliopsida</taxon>
        <taxon>Liliopsida</taxon>
        <taxon>Poales</taxon>
        <taxon>Poaceae</taxon>
        <taxon>PACMAD clade</taxon>
        <taxon>Arundinoideae</taxon>
        <taxon>Arundineae</taxon>
        <taxon>Arundo</taxon>
    </lineage>
</organism>
<reference evidence="1" key="1">
    <citation type="submission" date="2014-09" db="EMBL/GenBank/DDBJ databases">
        <authorList>
            <person name="Magalhaes I.L.F."/>
            <person name="Oliveira U."/>
            <person name="Santos F.R."/>
            <person name="Vidigal T.H.D.A."/>
            <person name="Brescovit A.D."/>
            <person name="Santos A.J."/>
        </authorList>
    </citation>
    <scope>NUCLEOTIDE SEQUENCE</scope>
    <source>
        <tissue evidence="1">Shoot tissue taken approximately 20 cm above the soil surface</tissue>
    </source>
</reference>
<sequence>MSSYPVLPFFTQIVCHPSASYRTSTSSVNAISVLPSIDMWLSS</sequence>
<dbReference type="EMBL" id="GBRH01239725">
    <property type="protein sequence ID" value="JAD58170.1"/>
    <property type="molecule type" value="Transcribed_RNA"/>
</dbReference>
<name>A0A0A9BAE3_ARUDO</name>
<dbReference type="AlphaFoldDB" id="A0A0A9BAE3"/>
<reference evidence="1" key="2">
    <citation type="journal article" date="2015" name="Data Brief">
        <title>Shoot transcriptome of the giant reed, Arundo donax.</title>
        <authorList>
            <person name="Barrero R.A."/>
            <person name="Guerrero F.D."/>
            <person name="Moolhuijzen P."/>
            <person name="Goolsby J.A."/>
            <person name="Tidwell J."/>
            <person name="Bellgard S.E."/>
            <person name="Bellgard M.I."/>
        </authorList>
    </citation>
    <scope>NUCLEOTIDE SEQUENCE</scope>
    <source>
        <tissue evidence="1">Shoot tissue taken approximately 20 cm above the soil surface</tissue>
    </source>
</reference>
<protein>
    <submittedName>
        <fullName evidence="1">Uncharacterized protein</fullName>
    </submittedName>
</protein>
<proteinExistence type="predicted"/>
<evidence type="ECO:0000313" key="1">
    <source>
        <dbReference type="EMBL" id="JAD58170.1"/>
    </source>
</evidence>
<accession>A0A0A9BAE3</accession>